<evidence type="ECO:0000313" key="9">
    <source>
        <dbReference type="WBParaSite" id="scf7180000424383.g12924"/>
    </source>
</evidence>
<dbReference type="GO" id="GO:0004090">
    <property type="term" value="F:carbonyl reductase (NADPH) activity"/>
    <property type="evidence" value="ECO:0007669"/>
    <property type="project" value="UniProtKB-EC"/>
</dbReference>
<keyword evidence="8" id="KW-1185">Reference proteome</keyword>
<dbReference type="InterPro" id="IPR045313">
    <property type="entry name" value="CBR1-like"/>
</dbReference>
<evidence type="ECO:0000256" key="6">
    <source>
        <dbReference type="SAM" id="Coils"/>
    </source>
</evidence>
<dbReference type="InterPro" id="IPR002347">
    <property type="entry name" value="SDR_fam"/>
</dbReference>
<dbReference type="Proteomes" id="UP000887560">
    <property type="component" value="Unplaced"/>
</dbReference>
<keyword evidence="6" id="KW-0175">Coiled coil</keyword>
<dbReference type="EC" id="1.1.1.184" evidence="4"/>
<evidence type="ECO:0000256" key="2">
    <source>
        <dbReference type="ARBA" id="ARBA00022857"/>
    </source>
</evidence>
<dbReference type="PRINTS" id="PR00081">
    <property type="entry name" value="GDHRDH"/>
</dbReference>
<proteinExistence type="inferred from homology"/>
<evidence type="ECO:0000256" key="4">
    <source>
        <dbReference type="ARBA" id="ARBA00026118"/>
    </source>
</evidence>
<keyword evidence="2" id="KW-0521">NADP</keyword>
<dbReference type="WBParaSite" id="scf7180000424383.g12924">
    <property type="protein sequence ID" value="scf7180000424383.g12924"/>
    <property type="gene ID" value="scf7180000424383.g12924"/>
</dbReference>
<dbReference type="CDD" id="cd05324">
    <property type="entry name" value="carb_red_PTCR-like_SDR_c"/>
    <property type="match status" value="1"/>
</dbReference>
<evidence type="ECO:0000256" key="3">
    <source>
        <dbReference type="ARBA" id="ARBA00023002"/>
    </source>
</evidence>
<feature type="compositionally biased region" description="Basic residues" evidence="7">
    <location>
        <begin position="11"/>
        <end position="20"/>
    </location>
</feature>
<protein>
    <recommendedName>
        <fullName evidence="4">carbonyl reductase (NADPH)</fullName>
        <ecNumber evidence="4">1.1.1.184</ecNumber>
    </recommendedName>
</protein>
<feature type="region of interest" description="Disordered" evidence="7">
    <location>
        <begin position="1"/>
        <end position="35"/>
    </location>
</feature>
<evidence type="ECO:0000256" key="5">
    <source>
        <dbReference type="RuleBase" id="RU000363"/>
    </source>
</evidence>
<dbReference type="InterPro" id="IPR036291">
    <property type="entry name" value="NAD(P)-bd_dom_sf"/>
</dbReference>
<dbReference type="Gene3D" id="3.40.50.720">
    <property type="entry name" value="NAD(P)-binding Rossmann-like Domain"/>
    <property type="match status" value="1"/>
</dbReference>
<dbReference type="PANTHER" id="PTHR43963:SF6">
    <property type="entry name" value="CHAIN DEHYDROGENASE FAMILY PROTEIN, PUTATIVE (AFU_ORTHOLOGUE AFUA_3G15350)-RELATED"/>
    <property type="match status" value="1"/>
</dbReference>
<feature type="compositionally biased region" description="Basic and acidic residues" evidence="7">
    <location>
        <begin position="1"/>
        <end position="10"/>
    </location>
</feature>
<evidence type="ECO:0000256" key="7">
    <source>
        <dbReference type="SAM" id="MobiDB-lite"/>
    </source>
</evidence>
<keyword evidence="3" id="KW-0560">Oxidoreductase</keyword>
<evidence type="ECO:0000256" key="1">
    <source>
        <dbReference type="ARBA" id="ARBA00006484"/>
    </source>
</evidence>
<dbReference type="AlphaFoldDB" id="A0A915P793"/>
<sequence>VHQTSKEVRLAKKNKKAKWNKKSEYTPFPPPQQPRKIDIQMETGEYFLNEKIKEKKKILEKEEKEIEKRKIKKEEKLKEFIPPKEENIKIKNIKNIKNEEGENKEELIERVTGANKGIGYGIVRGLAQQLNGATIYLTARNPTLGQAAVQQLQKELGDKKKSEVIFHQLDITDENSCKKLVEYLREKFGGLDVLINNAGIAFKQSDTEPPSIQADITIGINYYGTKSISNVLIPLIRKGGRIVNVCSQIGEMNGSYCKYKKELVDRFRDIPALKVSDIDQFVEDYKKLAEEDRRKEGGYPESAYGVSKAAEIALTMLQAHELGSKGITVNACCPGYVDTDMSSHKGHLTIDEGADTPIWLATAEGVPNGAFVYLRKAIEWLH</sequence>
<accession>A0A915P793</accession>
<feature type="coiled-coil region" evidence="6">
    <location>
        <begin position="49"/>
        <end position="110"/>
    </location>
</feature>
<comment type="similarity">
    <text evidence="1 5">Belongs to the short-chain dehydrogenases/reductases (SDR) family.</text>
</comment>
<reference evidence="9" key="1">
    <citation type="submission" date="2022-11" db="UniProtKB">
        <authorList>
            <consortium name="WormBaseParasite"/>
        </authorList>
    </citation>
    <scope>IDENTIFICATION</scope>
</reference>
<name>A0A915P793_9BILA</name>
<evidence type="ECO:0000313" key="8">
    <source>
        <dbReference type="Proteomes" id="UP000887560"/>
    </source>
</evidence>
<dbReference type="PANTHER" id="PTHR43963">
    <property type="entry name" value="CARBONYL REDUCTASE 1-RELATED"/>
    <property type="match status" value="1"/>
</dbReference>
<dbReference type="Pfam" id="PF00106">
    <property type="entry name" value="adh_short"/>
    <property type="match status" value="2"/>
</dbReference>
<dbReference type="PRINTS" id="PR00080">
    <property type="entry name" value="SDRFAMILY"/>
</dbReference>
<organism evidence="8 9">
    <name type="scientific">Meloidogyne floridensis</name>
    <dbReference type="NCBI Taxonomy" id="298350"/>
    <lineage>
        <taxon>Eukaryota</taxon>
        <taxon>Metazoa</taxon>
        <taxon>Ecdysozoa</taxon>
        <taxon>Nematoda</taxon>
        <taxon>Chromadorea</taxon>
        <taxon>Rhabditida</taxon>
        <taxon>Tylenchina</taxon>
        <taxon>Tylenchomorpha</taxon>
        <taxon>Tylenchoidea</taxon>
        <taxon>Meloidogynidae</taxon>
        <taxon>Meloidogyninae</taxon>
        <taxon>Meloidogyne</taxon>
    </lineage>
</organism>
<dbReference type="SUPFAM" id="SSF51735">
    <property type="entry name" value="NAD(P)-binding Rossmann-fold domains"/>
    <property type="match status" value="1"/>
</dbReference>